<dbReference type="AlphaFoldDB" id="A0A140DTM8"/>
<evidence type="ECO:0000313" key="3">
    <source>
        <dbReference type="Proteomes" id="UP000069771"/>
    </source>
</evidence>
<evidence type="ECO:0000313" key="2">
    <source>
        <dbReference type="EMBL" id="AMK54005.1"/>
    </source>
</evidence>
<accession>A0A140DTM8</accession>
<evidence type="ECO:0000256" key="1">
    <source>
        <dbReference type="SAM" id="MobiDB-lite"/>
    </source>
</evidence>
<feature type="compositionally biased region" description="Polar residues" evidence="1">
    <location>
        <begin position="1"/>
        <end position="18"/>
    </location>
</feature>
<proteinExistence type="predicted"/>
<name>A0A140DTM8_9FIRM</name>
<dbReference type="KEGG" id="fro:AALO17_08710"/>
<reference evidence="2 3" key="1">
    <citation type="journal article" date="2016" name="Gut Pathog.">
        <title>Whole genome sequencing of "Faecalibaculum rodentium" ALO17, isolated from C57BL/6J laboratory mouse feces.</title>
        <authorList>
            <person name="Lim S."/>
            <person name="Chang D.H."/>
            <person name="Ahn S."/>
            <person name="Kim B.C."/>
        </authorList>
    </citation>
    <scope>NUCLEOTIDE SEQUENCE [LARGE SCALE GENOMIC DNA]</scope>
    <source>
        <strain evidence="2 3">Alo17</strain>
    </source>
</reference>
<gene>
    <name evidence="2" type="ORF">AALO17_08710</name>
</gene>
<dbReference type="STRING" id="1702221.AALO17_08710"/>
<feature type="compositionally biased region" description="Basic and acidic residues" evidence="1">
    <location>
        <begin position="19"/>
        <end position="42"/>
    </location>
</feature>
<protein>
    <submittedName>
        <fullName evidence="2">Uncharacterized protein</fullName>
    </submittedName>
</protein>
<dbReference type="EMBL" id="CP011391">
    <property type="protein sequence ID" value="AMK54005.1"/>
    <property type="molecule type" value="Genomic_DNA"/>
</dbReference>
<organism evidence="2 3">
    <name type="scientific">Faecalibaculum rodentium</name>
    <dbReference type="NCBI Taxonomy" id="1702221"/>
    <lineage>
        <taxon>Bacteria</taxon>
        <taxon>Bacillati</taxon>
        <taxon>Bacillota</taxon>
        <taxon>Erysipelotrichia</taxon>
        <taxon>Erysipelotrichales</taxon>
        <taxon>Erysipelotrichaceae</taxon>
        <taxon>Faecalibaculum</taxon>
    </lineage>
</organism>
<feature type="region of interest" description="Disordered" evidence="1">
    <location>
        <begin position="1"/>
        <end position="42"/>
    </location>
</feature>
<sequence length="42" mass="4734">MNVRQTQSIGIQMPTKTSHVIDRESGHCPDGSRGRNVRQKDL</sequence>
<keyword evidence="3" id="KW-1185">Reference proteome</keyword>
<dbReference type="Proteomes" id="UP000069771">
    <property type="component" value="Chromosome"/>
</dbReference>